<organism evidence="1 3">
    <name type="scientific">Sulfodiicoccus acidiphilus</name>
    <dbReference type="NCBI Taxonomy" id="1670455"/>
    <lineage>
        <taxon>Archaea</taxon>
        <taxon>Thermoproteota</taxon>
        <taxon>Thermoprotei</taxon>
        <taxon>Sulfolobales</taxon>
        <taxon>Sulfolobaceae</taxon>
        <taxon>Sulfodiicoccus</taxon>
    </lineage>
</organism>
<name>A0A348B603_9CREN</name>
<accession>A0A348B603</accession>
<sequence length="51" mass="5798">MNGNIKGKEEGDIMKEELAQEMLREFKGSGVKDVLKELVEKTLQGILHIRN</sequence>
<dbReference type="EMBL" id="BMQS01000030">
    <property type="protein sequence ID" value="GGU04783.1"/>
    <property type="molecule type" value="Genomic_DNA"/>
</dbReference>
<dbReference type="KEGG" id="sacd:HS1genome_1994"/>
<proteinExistence type="predicted"/>
<dbReference type="AlphaFoldDB" id="A0A348B603"/>
<evidence type="ECO:0000313" key="3">
    <source>
        <dbReference type="Proteomes" id="UP000276741"/>
    </source>
</evidence>
<reference evidence="3" key="2">
    <citation type="submission" date="2018-04" db="EMBL/GenBank/DDBJ databases">
        <title>Complete genome sequence of Sulfodiicoccus acidiphilus strain HS-1.</title>
        <authorList>
            <person name="Sakai H.D."/>
            <person name="Kurosawa N."/>
        </authorList>
    </citation>
    <scope>NUCLEOTIDE SEQUENCE [LARGE SCALE GENOMIC DNA]</scope>
    <source>
        <strain evidence="3">HS-1</strain>
    </source>
</reference>
<reference evidence="1" key="3">
    <citation type="journal article" date="2019" name="BMC Res. Notes">
        <title>Complete genome sequence of the Sulfodiicoccus acidiphilus strain HS-1T, the first crenarchaeon that lacks polB3, isolated from an acidic hot spring in Ohwaku-dani, Hakone, Japan.</title>
        <authorList>
            <person name="Sakai H.D."/>
            <person name="Kurosawa N."/>
        </authorList>
    </citation>
    <scope>NUCLEOTIDE SEQUENCE</scope>
    <source>
        <strain evidence="1">HS-1</strain>
    </source>
</reference>
<dbReference type="Proteomes" id="UP000616143">
    <property type="component" value="Unassembled WGS sequence"/>
</dbReference>
<evidence type="ECO:0000313" key="2">
    <source>
        <dbReference type="EMBL" id="GGU04783.1"/>
    </source>
</evidence>
<keyword evidence="3" id="KW-1185">Reference proteome</keyword>
<protein>
    <submittedName>
        <fullName evidence="1">Uncharacterized protein</fullName>
    </submittedName>
</protein>
<reference evidence="2" key="1">
    <citation type="journal article" date="2014" name="Int. J. Syst. Evol. Microbiol.">
        <title>Complete genome sequence of Corynebacterium casei LMG S-19264T (=DSM 44701T), isolated from a smear-ripened cheese.</title>
        <authorList>
            <consortium name="US DOE Joint Genome Institute (JGI-PGF)"/>
            <person name="Walter F."/>
            <person name="Albersmeier A."/>
            <person name="Kalinowski J."/>
            <person name="Ruckert C."/>
        </authorList>
    </citation>
    <scope>NUCLEOTIDE SEQUENCE</scope>
    <source>
        <strain evidence="2">JCM 31740</strain>
    </source>
</reference>
<gene>
    <name evidence="2" type="ORF">GCM10007116_21780</name>
    <name evidence="1" type="ORF">HS1genome_1994</name>
</gene>
<dbReference type="EMBL" id="AP018553">
    <property type="protein sequence ID" value="BBD73605.1"/>
    <property type="molecule type" value="Genomic_DNA"/>
</dbReference>
<reference evidence="2" key="4">
    <citation type="submission" date="2020-09" db="EMBL/GenBank/DDBJ databases">
        <authorList>
            <person name="Sun Q."/>
            <person name="Ohkuma M."/>
        </authorList>
    </citation>
    <scope>NUCLEOTIDE SEQUENCE</scope>
    <source>
        <strain evidence="2">JCM 31740</strain>
    </source>
</reference>
<evidence type="ECO:0000313" key="1">
    <source>
        <dbReference type="EMBL" id="BBD73605.1"/>
    </source>
</evidence>
<dbReference type="Proteomes" id="UP000276741">
    <property type="component" value="Chromosome"/>
</dbReference>